<evidence type="ECO:0000259" key="15">
    <source>
        <dbReference type="Pfam" id="PF07715"/>
    </source>
</evidence>
<keyword evidence="16" id="KW-0675">Receptor</keyword>
<reference evidence="17" key="1">
    <citation type="submission" date="2019-05" db="EMBL/GenBank/DDBJ databases">
        <title>Prevotella brunnea sp. nov., isolated from a wound of a patient.</title>
        <authorList>
            <person name="Buhl M."/>
        </authorList>
    </citation>
    <scope>NUCLEOTIDE SEQUENCE [LARGE SCALE GENOMIC DNA]</scope>
    <source>
        <strain evidence="17">A2672</strain>
    </source>
</reference>
<dbReference type="Pfam" id="PF07715">
    <property type="entry name" value="Plug"/>
    <property type="match status" value="1"/>
</dbReference>
<gene>
    <name evidence="16" type="ORF">ETF27_03055</name>
</gene>
<dbReference type="Proteomes" id="UP000321612">
    <property type="component" value="Unassembled WGS sequence"/>
</dbReference>
<dbReference type="SUPFAM" id="SSF56935">
    <property type="entry name" value="Porins"/>
    <property type="match status" value="1"/>
</dbReference>
<dbReference type="Gene3D" id="2.170.130.10">
    <property type="entry name" value="TonB-dependent receptor, plug domain"/>
    <property type="match status" value="1"/>
</dbReference>
<dbReference type="EMBL" id="SDIK01000019">
    <property type="protein sequence ID" value="TXJ62742.1"/>
    <property type="molecule type" value="Genomic_DNA"/>
</dbReference>
<keyword evidence="17" id="KW-1185">Reference proteome</keyword>
<dbReference type="GO" id="GO:0015344">
    <property type="term" value="F:siderophore uptake transmembrane transporter activity"/>
    <property type="evidence" value="ECO:0007669"/>
    <property type="project" value="TreeGrafter"/>
</dbReference>
<feature type="signal peptide" evidence="13">
    <location>
        <begin position="1"/>
        <end position="21"/>
    </location>
</feature>
<dbReference type="InterPro" id="IPR037066">
    <property type="entry name" value="Plug_dom_sf"/>
</dbReference>
<dbReference type="InterPro" id="IPR039426">
    <property type="entry name" value="TonB-dep_rcpt-like"/>
</dbReference>
<accession>A0A5C8GKY9</accession>
<name>A0A5C8GKY9_9BACT</name>
<evidence type="ECO:0000256" key="11">
    <source>
        <dbReference type="ARBA" id="ARBA00023237"/>
    </source>
</evidence>
<comment type="similarity">
    <text evidence="12">Belongs to the TonB-dependent receptor family.</text>
</comment>
<keyword evidence="5" id="KW-0812">Transmembrane</keyword>
<dbReference type="Pfam" id="PF00593">
    <property type="entry name" value="TonB_dep_Rec_b-barrel"/>
    <property type="match status" value="1"/>
</dbReference>
<keyword evidence="4" id="KW-0410">Iron transport</keyword>
<keyword evidence="10 12" id="KW-0472">Membrane</keyword>
<keyword evidence="9 12" id="KW-0798">TonB box</keyword>
<sequence>MKKVVLLAVACFCMVGMKAQTEDTLASQELQEVIVAGVRAPKNAPYAVANIGKSELESFSKSGRELPFLFSRTPGVLAWGENGLGTGTAAMRIRGAAGSRINVTLDGVALNSPEDQTVFWANMNSYAALLGSVQIQRGIGTSTNGDGAFGGSISLATIAPSLMPSAKISGAYGSYNTYNTGVSFSTGLLGNHLIFDGAYHETSTDGFIHGTKGRSGSYYGGLTFLGNGFQIRYKNIGNFEKTGQAWNGVVMGSGDLSLFDGTYGTKTGIRNYKNLYDKGLGKFNSLYEYIVTNADGSFAKDANGNYITERYKMRDGSYWNKTTDNFYQNHNILSAVWQPSAHWSHNIALHYTYGFGYYSELKPNSKFSKFGLTFYDGNGNFVKKSDFIRKKGLSQHTYGAVYNVNYKDENWDVIGGLNLQQFRGDHFGFVTYIKNEEADAKFRPNGKDYKYYDSDATKFDYSGFMKANYHFNNYWNAFADLQYRYVEYKTSGINDRFYSDKNGYYNQKLAVVERYNFVNPKAGISFFKDGHKAYASIAYANREPERNNFTDNGKYGGPSPERLTDYELGYQYMGSNWHAGVNFYYMDYTNQFVQTGELSDIGETLTTNIKSSYRMGAEFVAGWSPLSWLTVEGNAALSKNVVKDFDEMASENWEDSFRKIHYSHSTLAFSPSAILNGFLNLHYKGAQVVWHTNFVSSQYLDNTENTSRSLPCFSQSNINLSYNLNLTGKRLGVKEIVFGVDLYNVFNRHYAISGWAYDTILDADGHPNENRYTQLGFIPAAGFNMMGNITLRF</sequence>
<evidence type="ECO:0000256" key="4">
    <source>
        <dbReference type="ARBA" id="ARBA00022496"/>
    </source>
</evidence>
<keyword evidence="11" id="KW-0998">Cell outer membrane</keyword>
<evidence type="ECO:0000256" key="6">
    <source>
        <dbReference type="ARBA" id="ARBA00022729"/>
    </source>
</evidence>
<evidence type="ECO:0000256" key="5">
    <source>
        <dbReference type="ARBA" id="ARBA00022692"/>
    </source>
</evidence>
<dbReference type="PANTHER" id="PTHR32552:SF68">
    <property type="entry name" value="FERRICHROME OUTER MEMBRANE TRANSPORTER_PHAGE RECEPTOR"/>
    <property type="match status" value="1"/>
</dbReference>
<evidence type="ECO:0000256" key="8">
    <source>
        <dbReference type="ARBA" id="ARBA00023065"/>
    </source>
</evidence>
<dbReference type="GO" id="GO:0009279">
    <property type="term" value="C:cell outer membrane"/>
    <property type="evidence" value="ECO:0007669"/>
    <property type="project" value="UniProtKB-SubCell"/>
</dbReference>
<evidence type="ECO:0000256" key="7">
    <source>
        <dbReference type="ARBA" id="ARBA00023004"/>
    </source>
</evidence>
<evidence type="ECO:0000256" key="1">
    <source>
        <dbReference type="ARBA" id="ARBA00004571"/>
    </source>
</evidence>
<feature type="domain" description="TonB-dependent receptor plug" evidence="15">
    <location>
        <begin position="42"/>
        <end position="151"/>
    </location>
</feature>
<evidence type="ECO:0000256" key="2">
    <source>
        <dbReference type="ARBA" id="ARBA00022448"/>
    </source>
</evidence>
<comment type="caution">
    <text evidence="16">The sequence shown here is derived from an EMBL/GenBank/DDBJ whole genome shotgun (WGS) entry which is preliminary data.</text>
</comment>
<keyword evidence="8" id="KW-0406">Ion transport</keyword>
<evidence type="ECO:0000313" key="16">
    <source>
        <dbReference type="EMBL" id="TXJ62742.1"/>
    </source>
</evidence>
<keyword evidence="2" id="KW-0813">Transport</keyword>
<evidence type="ECO:0000256" key="10">
    <source>
        <dbReference type="ARBA" id="ARBA00023136"/>
    </source>
</evidence>
<evidence type="ECO:0000256" key="12">
    <source>
        <dbReference type="RuleBase" id="RU003357"/>
    </source>
</evidence>
<evidence type="ECO:0000256" key="9">
    <source>
        <dbReference type="ARBA" id="ARBA00023077"/>
    </source>
</evidence>
<keyword evidence="6 13" id="KW-0732">Signal</keyword>
<dbReference type="InterPro" id="IPR000531">
    <property type="entry name" value="Beta-barrel_TonB"/>
</dbReference>
<comment type="subcellular location">
    <subcellularLocation>
        <location evidence="1">Cell outer membrane</location>
        <topology evidence="1">Multi-pass membrane protein</topology>
    </subcellularLocation>
</comment>
<keyword evidence="7" id="KW-0408">Iron</keyword>
<dbReference type="Gene3D" id="2.40.170.20">
    <property type="entry name" value="TonB-dependent receptor, beta-barrel domain"/>
    <property type="match status" value="1"/>
</dbReference>
<dbReference type="OrthoDB" id="9761152at2"/>
<evidence type="ECO:0000256" key="13">
    <source>
        <dbReference type="SAM" id="SignalP"/>
    </source>
</evidence>
<evidence type="ECO:0000259" key="14">
    <source>
        <dbReference type="Pfam" id="PF00593"/>
    </source>
</evidence>
<dbReference type="PANTHER" id="PTHR32552">
    <property type="entry name" value="FERRICHROME IRON RECEPTOR-RELATED"/>
    <property type="match status" value="1"/>
</dbReference>
<protein>
    <submittedName>
        <fullName evidence="16">TonB-dependent receptor</fullName>
    </submittedName>
</protein>
<feature type="chain" id="PRO_5022857020" evidence="13">
    <location>
        <begin position="22"/>
        <end position="793"/>
    </location>
</feature>
<dbReference type="InterPro" id="IPR012910">
    <property type="entry name" value="Plug_dom"/>
</dbReference>
<organism evidence="16 17">
    <name type="scientific">Prevotella brunnea</name>
    <dbReference type="NCBI Taxonomy" id="2508867"/>
    <lineage>
        <taxon>Bacteria</taxon>
        <taxon>Pseudomonadati</taxon>
        <taxon>Bacteroidota</taxon>
        <taxon>Bacteroidia</taxon>
        <taxon>Bacteroidales</taxon>
        <taxon>Prevotellaceae</taxon>
        <taxon>Prevotella</taxon>
    </lineage>
</organism>
<keyword evidence="3" id="KW-1134">Transmembrane beta strand</keyword>
<dbReference type="InterPro" id="IPR036942">
    <property type="entry name" value="Beta-barrel_TonB_sf"/>
</dbReference>
<dbReference type="RefSeq" id="WP_147785493.1">
    <property type="nucleotide sequence ID" value="NZ_SDIK01000019.1"/>
</dbReference>
<evidence type="ECO:0000256" key="3">
    <source>
        <dbReference type="ARBA" id="ARBA00022452"/>
    </source>
</evidence>
<feature type="domain" description="TonB-dependent receptor-like beta-barrel" evidence="14">
    <location>
        <begin position="276"/>
        <end position="731"/>
    </location>
</feature>
<proteinExistence type="inferred from homology"/>
<evidence type="ECO:0000313" key="17">
    <source>
        <dbReference type="Proteomes" id="UP000321612"/>
    </source>
</evidence>
<dbReference type="AlphaFoldDB" id="A0A5C8GKY9"/>